<organism evidence="8 9">
    <name type="scientific">Ornatilinea apprima</name>
    <dbReference type="NCBI Taxonomy" id="1134406"/>
    <lineage>
        <taxon>Bacteria</taxon>
        <taxon>Bacillati</taxon>
        <taxon>Chloroflexota</taxon>
        <taxon>Anaerolineae</taxon>
        <taxon>Anaerolineales</taxon>
        <taxon>Anaerolineaceae</taxon>
        <taxon>Ornatilinea</taxon>
    </lineage>
</organism>
<protein>
    <recommendedName>
        <fullName evidence="7">Cardiolipin synthase N-terminal domain-containing protein</fullName>
    </recommendedName>
</protein>
<evidence type="ECO:0000313" key="9">
    <source>
        <dbReference type="Proteomes" id="UP000050417"/>
    </source>
</evidence>
<sequence>MDALNLLQQYLPLLIPVFVVQLGLLIFALVDLLKREKTNGPKWLWVIIIVFVNMIGPIVYFIVGRRDE</sequence>
<dbReference type="AlphaFoldDB" id="A0A0P6YBN9"/>
<accession>A0A0P6YBN9</accession>
<name>A0A0P6YBN9_9CHLR</name>
<feature type="domain" description="Cardiolipin synthase N-terminal" evidence="7">
    <location>
        <begin position="24"/>
        <end position="65"/>
    </location>
</feature>
<dbReference type="STRING" id="1134406.ADN00_03185"/>
<evidence type="ECO:0000256" key="3">
    <source>
        <dbReference type="ARBA" id="ARBA00022692"/>
    </source>
</evidence>
<evidence type="ECO:0000256" key="6">
    <source>
        <dbReference type="SAM" id="Phobius"/>
    </source>
</evidence>
<dbReference type="InterPro" id="IPR027379">
    <property type="entry name" value="CLS_N"/>
</dbReference>
<gene>
    <name evidence="8" type="ORF">ADN00_03185</name>
</gene>
<dbReference type="EMBL" id="LGCL01000014">
    <property type="protein sequence ID" value="KPL79344.1"/>
    <property type="molecule type" value="Genomic_DNA"/>
</dbReference>
<dbReference type="GO" id="GO:0005886">
    <property type="term" value="C:plasma membrane"/>
    <property type="evidence" value="ECO:0007669"/>
    <property type="project" value="UniProtKB-SubCell"/>
</dbReference>
<proteinExistence type="predicted"/>
<comment type="subcellular location">
    <subcellularLocation>
        <location evidence="1">Cell membrane</location>
        <topology evidence="1">Multi-pass membrane protein</topology>
    </subcellularLocation>
</comment>
<keyword evidence="2" id="KW-1003">Cell membrane</keyword>
<comment type="caution">
    <text evidence="8">The sequence shown here is derived from an EMBL/GenBank/DDBJ whole genome shotgun (WGS) entry which is preliminary data.</text>
</comment>
<keyword evidence="9" id="KW-1185">Reference proteome</keyword>
<evidence type="ECO:0000259" key="7">
    <source>
        <dbReference type="Pfam" id="PF13396"/>
    </source>
</evidence>
<feature type="transmembrane region" description="Helical" evidence="6">
    <location>
        <begin position="12"/>
        <end position="32"/>
    </location>
</feature>
<evidence type="ECO:0000256" key="4">
    <source>
        <dbReference type="ARBA" id="ARBA00022989"/>
    </source>
</evidence>
<evidence type="ECO:0000256" key="2">
    <source>
        <dbReference type="ARBA" id="ARBA00022475"/>
    </source>
</evidence>
<dbReference type="Proteomes" id="UP000050417">
    <property type="component" value="Unassembled WGS sequence"/>
</dbReference>
<reference evidence="8 9" key="1">
    <citation type="submission" date="2015-07" db="EMBL/GenBank/DDBJ databases">
        <title>Genome sequence of Ornatilinea apprima DSM 23815.</title>
        <authorList>
            <person name="Hemp J."/>
            <person name="Ward L.M."/>
            <person name="Pace L.A."/>
            <person name="Fischer W.W."/>
        </authorList>
    </citation>
    <scope>NUCLEOTIDE SEQUENCE [LARGE SCALE GENOMIC DNA]</scope>
    <source>
        <strain evidence="8 9">P3M-1</strain>
    </source>
</reference>
<feature type="transmembrane region" description="Helical" evidence="6">
    <location>
        <begin position="44"/>
        <end position="63"/>
    </location>
</feature>
<keyword evidence="4 6" id="KW-1133">Transmembrane helix</keyword>
<evidence type="ECO:0000313" key="8">
    <source>
        <dbReference type="EMBL" id="KPL79344.1"/>
    </source>
</evidence>
<dbReference type="OrthoDB" id="166870at2"/>
<dbReference type="Pfam" id="PF13396">
    <property type="entry name" value="PLDc_N"/>
    <property type="match status" value="1"/>
</dbReference>
<keyword evidence="5 6" id="KW-0472">Membrane</keyword>
<dbReference type="RefSeq" id="WP_075061514.1">
    <property type="nucleotide sequence ID" value="NZ_LGCL01000014.1"/>
</dbReference>
<evidence type="ECO:0000256" key="1">
    <source>
        <dbReference type="ARBA" id="ARBA00004651"/>
    </source>
</evidence>
<evidence type="ECO:0000256" key="5">
    <source>
        <dbReference type="ARBA" id="ARBA00023136"/>
    </source>
</evidence>
<keyword evidence="3 6" id="KW-0812">Transmembrane</keyword>